<sequence length="179" mass="18620">MSLPTPDPSVPDLASSPPALPSRTSYSLPSGKHPHSLSQPGSGIAEGWTSPLTPTSFTSLLPLVDGSLATLAGLAGSDKGIDGEEAGKAVVGTARELFRTLEGMKASALDLPGGHLTTRRIEELERIMQGDVDKRRETLRKLAEVEMPTADRIRKAGEGAGGELVDGERIATAGTEPAE</sequence>
<reference evidence="2" key="1">
    <citation type="journal article" date="2022" name="G3 (Bethesda)">
        <title>High quality genome of the basidiomycete yeast Dioszegia hungarica PDD-24b-2 isolated from cloud water.</title>
        <authorList>
            <person name="Jarrige D."/>
            <person name="Haridas S."/>
            <person name="Bleykasten-Grosshans C."/>
            <person name="Joly M."/>
            <person name="Nadalig T."/>
            <person name="Sancelme M."/>
            <person name="Vuilleumier S."/>
            <person name="Grigoriev I.V."/>
            <person name="Amato P."/>
            <person name="Bringel F."/>
        </authorList>
    </citation>
    <scope>NUCLEOTIDE SEQUENCE</scope>
    <source>
        <strain evidence="2">PDD-24b-2</strain>
    </source>
</reference>
<organism evidence="2 3">
    <name type="scientific">Dioszegia hungarica</name>
    <dbReference type="NCBI Taxonomy" id="4972"/>
    <lineage>
        <taxon>Eukaryota</taxon>
        <taxon>Fungi</taxon>
        <taxon>Dikarya</taxon>
        <taxon>Basidiomycota</taxon>
        <taxon>Agaricomycotina</taxon>
        <taxon>Tremellomycetes</taxon>
        <taxon>Tremellales</taxon>
        <taxon>Bulleribasidiaceae</taxon>
        <taxon>Dioszegia</taxon>
    </lineage>
</organism>
<dbReference type="GeneID" id="77729083"/>
<dbReference type="RefSeq" id="XP_052944245.1">
    <property type="nucleotide sequence ID" value="XM_053089878.1"/>
</dbReference>
<protein>
    <submittedName>
        <fullName evidence="2">Uncharacterized protein</fullName>
    </submittedName>
</protein>
<dbReference type="AlphaFoldDB" id="A0AA38LTA2"/>
<evidence type="ECO:0000256" key="1">
    <source>
        <dbReference type="SAM" id="MobiDB-lite"/>
    </source>
</evidence>
<dbReference type="Proteomes" id="UP001164286">
    <property type="component" value="Unassembled WGS sequence"/>
</dbReference>
<name>A0AA38LTA2_9TREE</name>
<evidence type="ECO:0000313" key="3">
    <source>
        <dbReference type="Proteomes" id="UP001164286"/>
    </source>
</evidence>
<accession>A0AA38LTA2</accession>
<feature type="region of interest" description="Disordered" evidence="1">
    <location>
        <begin position="1"/>
        <end position="51"/>
    </location>
</feature>
<keyword evidence="3" id="KW-1185">Reference proteome</keyword>
<feature type="region of interest" description="Disordered" evidence="1">
    <location>
        <begin position="150"/>
        <end position="179"/>
    </location>
</feature>
<proteinExistence type="predicted"/>
<comment type="caution">
    <text evidence="2">The sequence shown here is derived from an EMBL/GenBank/DDBJ whole genome shotgun (WGS) entry which is preliminary data.</text>
</comment>
<evidence type="ECO:0000313" key="2">
    <source>
        <dbReference type="EMBL" id="KAI9634468.1"/>
    </source>
</evidence>
<dbReference type="EMBL" id="JAKWFO010000007">
    <property type="protein sequence ID" value="KAI9634468.1"/>
    <property type="molecule type" value="Genomic_DNA"/>
</dbReference>
<gene>
    <name evidence="2" type="ORF">MKK02DRAFT_37998</name>
</gene>